<dbReference type="InterPro" id="IPR016024">
    <property type="entry name" value="ARM-type_fold"/>
</dbReference>
<comment type="subcellular location">
    <subcellularLocation>
        <location evidence="1">Nucleus</location>
    </subcellularLocation>
</comment>
<proteinExistence type="predicted"/>
<evidence type="ECO:0000256" key="1">
    <source>
        <dbReference type="ARBA" id="ARBA00004123"/>
    </source>
</evidence>
<dbReference type="GO" id="GO:0006281">
    <property type="term" value="P:DNA repair"/>
    <property type="evidence" value="ECO:0007669"/>
    <property type="project" value="TreeGrafter"/>
</dbReference>
<organism evidence="7">
    <name type="scientific">Timema tahoe</name>
    <dbReference type="NCBI Taxonomy" id="61484"/>
    <lineage>
        <taxon>Eukaryota</taxon>
        <taxon>Metazoa</taxon>
        <taxon>Ecdysozoa</taxon>
        <taxon>Arthropoda</taxon>
        <taxon>Hexapoda</taxon>
        <taxon>Insecta</taxon>
        <taxon>Pterygota</taxon>
        <taxon>Neoptera</taxon>
        <taxon>Polyneoptera</taxon>
        <taxon>Phasmatodea</taxon>
        <taxon>Timematodea</taxon>
        <taxon>Timematoidea</taxon>
        <taxon>Timematidae</taxon>
        <taxon>Timema</taxon>
    </lineage>
</organism>
<dbReference type="GO" id="GO:0051301">
    <property type="term" value="P:cell division"/>
    <property type="evidence" value="ECO:0007669"/>
    <property type="project" value="UniProtKB-KW"/>
</dbReference>
<dbReference type="InterPro" id="IPR039776">
    <property type="entry name" value="Pds5"/>
</dbReference>
<dbReference type="PANTHER" id="PTHR12663:SF0">
    <property type="entry name" value="PRECOCIOUS DISSOCIATION OF SISTERS 5, ISOFORM A"/>
    <property type="match status" value="1"/>
</dbReference>
<gene>
    <name evidence="7" type="ORF">TTEB3V08_LOCUS3682</name>
</gene>
<keyword evidence="3" id="KW-0498">Mitosis</keyword>
<reference evidence="7" key="1">
    <citation type="submission" date="2020-11" db="EMBL/GenBank/DDBJ databases">
        <authorList>
            <person name="Tran Van P."/>
        </authorList>
    </citation>
    <scope>NUCLEOTIDE SEQUENCE</scope>
</reference>
<protein>
    <submittedName>
        <fullName evidence="7">Uncharacterized protein</fullName>
    </submittedName>
</protein>
<dbReference type="EMBL" id="OE000973">
    <property type="protein sequence ID" value="CAD7455616.1"/>
    <property type="molecule type" value="Genomic_DNA"/>
</dbReference>
<dbReference type="Pfam" id="PF20168">
    <property type="entry name" value="PDS5"/>
    <property type="match status" value="1"/>
</dbReference>
<evidence type="ECO:0000313" key="7">
    <source>
        <dbReference type="EMBL" id="CAD7455616.1"/>
    </source>
</evidence>
<evidence type="ECO:0000256" key="4">
    <source>
        <dbReference type="ARBA" id="ARBA00023242"/>
    </source>
</evidence>
<dbReference type="SUPFAM" id="SSF48371">
    <property type="entry name" value="ARM repeat"/>
    <property type="match status" value="1"/>
</dbReference>
<keyword evidence="2" id="KW-0132">Cell division</keyword>
<feature type="region of interest" description="Disordered" evidence="6">
    <location>
        <begin position="1095"/>
        <end position="1160"/>
    </location>
</feature>
<accession>A0A7R9FL72</accession>
<feature type="compositionally biased region" description="Basic residues" evidence="6">
    <location>
        <begin position="1149"/>
        <end position="1160"/>
    </location>
</feature>
<dbReference type="AlphaFoldDB" id="A0A7R9FL72"/>
<keyword evidence="4" id="KW-0539">Nucleus</keyword>
<evidence type="ECO:0000256" key="6">
    <source>
        <dbReference type="SAM" id="MobiDB-lite"/>
    </source>
</evidence>
<dbReference type="PANTHER" id="PTHR12663">
    <property type="entry name" value="ANDROGEN INDUCED INHIBITOR OF PROLIFERATION AS3 / PDS5-RELATED"/>
    <property type="match status" value="1"/>
</dbReference>
<feature type="compositionally biased region" description="Acidic residues" evidence="6">
    <location>
        <begin position="1122"/>
        <end position="1135"/>
    </location>
</feature>
<keyword evidence="5" id="KW-0131">Cell cycle</keyword>
<dbReference type="GO" id="GO:0005634">
    <property type="term" value="C:nucleus"/>
    <property type="evidence" value="ECO:0007669"/>
    <property type="project" value="UniProtKB-SubCell"/>
</dbReference>
<evidence type="ECO:0000256" key="5">
    <source>
        <dbReference type="ARBA" id="ARBA00023306"/>
    </source>
</evidence>
<name>A0A7R9FL72_9NEOP</name>
<dbReference type="GO" id="GO:0007064">
    <property type="term" value="P:mitotic sister chromatid cohesion"/>
    <property type="evidence" value="ECO:0007669"/>
    <property type="project" value="InterPro"/>
</dbReference>
<sequence>MGVFNYLKHVDLVLENDDEDSNYFDILYSLTEMDFINHKDIHVRLWVGFCFQKLLAKLSSKTDHCDKEKLQLILEFLIDNMKGVKSSNESVYKYSVLFLERLSSAETLCACSSLPDEAVTNISCTLFYTAFQLINENNGISIFSSLLNILVRFVHQVLSLHDVTPVLDIIYVNIIKPSRKERPFVAKFTSNLILACADILELPTQEFLQSCLVGKILPKDSLVSEGKLDLIGQLHKICPWLVATVWGQLRHILKERNSPDRPQTMMLLAKMFCKSQSNYITQHYSTWRVFLDSLLIGSETNNTLVVQFAKEFLSVQQNKCEQKQFIELCLVPLVNRGDENLVLDLMSAIVDLLQINTQLFTENTDLLEILVTVAREGNEFEQREAAMSSLGQLFSHFYQNLDDNSAPDLNKKVMWILATKVFLHYFIPIKLLTEERMKRLLSIWLSLESCHYDIIHDMMVSSYCLRCHMRSLMKLVVSAPRDDPRIEVLQYEVLEVLDRSKSSPSKLMEEFVTILAKNQSIRTAMETVVQVESNTTKQLISVSASVICTLKIINRAVAQMVELILFKILLFGIDVGSFTVLVLQVMKDIKEGGKISNHNPGKKELRLLYELLSWQPYLAFDENVVKFFLELLTVGDTDQITQTLKIISLLSKPPGKPLGEVYPGLTQEHLVPLLQRLAIIGTPKQAKYSIRCLTSHVKDKREHIFHPVLKDMHKVLSCRDEQCETVITAVGHWAVHLPTDLRLQQSFYKVIDTFIHTNIVKELLYSKVVPSEEPLTCTWYKDYEIPAHTRCVMAGIKTLANWMCARKNPTNVKIILTLVWLIQDNKENWKDTNMGDADQARVRLSAGCALLKICEVPALWTFFSTALLTKLVCLITDKVKQVRLGFARRLTRGLCKEPGLPNDLLAFFPLSELSPDRQVCQQMREMLRKAIAAKRLRYRRLVLIEQVAVSTDHLINSHAHLLVEHSVGAAVFLLGFHPLFFAIDSWFDLYQVQCALKQLLEELITAAPLRMDDKFYKDLFTAIHSSRNTLVPDDELANKKMWAACELGLSLLPNLQKGSGKVKTPEKFLLPVYFEPSSQTAWTDYIPTSLAKKLKSGKGGQRSATSPLEEVQPPSDMRVNVEDEESENEESEDEEKGPTGVLQDSRHKDTNHRKLREGLT</sequence>
<evidence type="ECO:0000256" key="3">
    <source>
        <dbReference type="ARBA" id="ARBA00022776"/>
    </source>
</evidence>
<dbReference type="GO" id="GO:0000785">
    <property type="term" value="C:chromatin"/>
    <property type="evidence" value="ECO:0007669"/>
    <property type="project" value="TreeGrafter"/>
</dbReference>
<evidence type="ECO:0000256" key="2">
    <source>
        <dbReference type="ARBA" id="ARBA00022618"/>
    </source>
</evidence>